<proteinExistence type="inferred from homology"/>
<evidence type="ECO:0000256" key="2">
    <source>
        <dbReference type="ARBA" id="ARBA00004191"/>
    </source>
</evidence>
<dbReference type="GO" id="GO:0009277">
    <property type="term" value="C:fungal-type cell wall"/>
    <property type="evidence" value="ECO:0007669"/>
    <property type="project" value="TreeGrafter"/>
</dbReference>
<feature type="region of interest" description="Disordered" evidence="21">
    <location>
        <begin position="225"/>
        <end position="277"/>
    </location>
</feature>
<feature type="compositionally biased region" description="Polar residues" evidence="21">
    <location>
        <begin position="52"/>
        <end position="67"/>
    </location>
</feature>
<dbReference type="PANTHER" id="PTHR16631">
    <property type="entry name" value="GLUCAN 1,3-BETA-GLUCOSIDASE"/>
    <property type="match status" value="1"/>
</dbReference>
<gene>
    <name evidence="23" type="ORF">M011DRAFT_467149</name>
</gene>
<keyword evidence="8" id="KW-0964">Secreted</keyword>
<name>A0A6A6VE35_9PLEO</name>
<evidence type="ECO:0000256" key="18">
    <source>
        <dbReference type="ARBA" id="ARBA00042373"/>
    </source>
</evidence>
<comment type="function">
    <text evidence="17">Glucanases play a role in cell expansion during growth, in cell-cell fusion during mating, and in spore release during sporulation. This enzyme may be involved in beta-glucan degradation. Active on laminarin and lichenan.</text>
</comment>
<comment type="subcellular location">
    <subcellularLocation>
        <location evidence="3">Cell membrane</location>
        <topology evidence="3">Single-pass type II membrane protein</topology>
    </subcellularLocation>
    <subcellularLocation>
        <location evidence="2">Secreted</location>
        <location evidence="2">Cell wall</location>
    </subcellularLocation>
</comment>
<dbReference type="Gene3D" id="3.20.20.80">
    <property type="entry name" value="Glycosidases"/>
    <property type="match status" value="2"/>
</dbReference>
<evidence type="ECO:0000256" key="13">
    <source>
        <dbReference type="ARBA" id="ARBA00023180"/>
    </source>
</evidence>
<evidence type="ECO:0000256" key="21">
    <source>
        <dbReference type="SAM" id="MobiDB-lite"/>
    </source>
</evidence>
<dbReference type="InterPro" id="IPR017853">
    <property type="entry name" value="GH"/>
</dbReference>
<evidence type="ECO:0000256" key="20">
    <source>
        <dbReference type="RuleBase" id="RU004335"/>
    </source>
</evidence>
<feature type="transmembrane region" description="Helical" evidence="22">
    <location>
        <begin position="339"/>
        <end position="362"/>
    </location>
</feature>
<evidence type="ECO:0000256" key="17">
    <source>
        <dbReference type="ARBA" id="ARBA00037649"/>
    </source>
</evidence>
<dbReference type="InterPro" id="IPR000490">
    <property type="entry name" value="Glyco_hydro_17"/>
</dbReference>
<feature type="compositionally biased region" description="Polar residues" evidence="21">
    <location>
        <begin position="202"/>
        <end position="213"/>
    </location>
</feature>
<evidence type="ECO:0000313" key="24">
    <source>
        <dbReference type="Proteomes" id="UP000799440"/>
    </source>
</evidence>
<keyword evidence="14" id="KW-0119">Carbohydrate metabolism</keyword>
<organism evidence="23 24">
    <name type="scientific">Sporormia fimetaria CBS 119925</name>
    <dbReference type="NCBI Taxonomy" id="1340428"/>
    <lineage>
        <taxon>Eukaryota</taxon>
        <taxon>Fungi</taxon>
        <taxon>Dikarya</taxon>
        <taxon>Ascomycota</taxon>
        <taxon>Pezizomycotina</taxon>
        <taxon>Dothideomycetes</taxon>
        <taxon>Pleosporomycetidae</taxon>
        <taxon>Pleosporales</taxon>
        <taxon>Sporormiaceae</taxon>
        <taxon>Sporormia</taxon>
    </lineage>
</organism>
<dbReference type="AlphaFoldDB" id="A0A6A6VE35"/>
<dbReference type="EMBL" id="MU006570">
    <property type="protein sequence ID" value="KAF2748096.1"/>
    <property type="molecule type" value="Genomic_DNA"/>
</dbReference>
<keyword evidence="22" id="KW-1133">Transmembrane helix</keyword>
<evidence type="ECO:0000256" key="16">
    <source>
        <dbReference type="ARBA" id="ARBA00023326"/>
    </source>
</evidence>
<dbReference type="GO" id="GO:0000272">
    <property type="term" value="P:polysaccharide catabolic process"/>
    <property type="evidence" value="ECO:0007669"/>
    <property type="project" value="UniProtKB-KW"/>
</dbReference>
<dbReference type="Proteomes" id="UP000799440">
    <property type="component" value="Unassembled WGS sequence"/>
</dbReference>
<dbReference type="FunFam" id="3.20.20.80:FF:000151">
    <property type="entry name" value="Glucan endo-1,3-beta-glucosidase btgC"/>
    <property type="match status" value="1"/>
</dbReference>
<dbReference type="InterPro" id="IPR050732">
    <property type="entry name" value="Beta-glucan_modifiers"/>
</dbReference>
<evidence type="ECO:0000256" key="19">
    <source>
        <dbReference type="ARBA" id="ARBA00043078"/>
    </source>
</evidence>
<evidence type="ECO:0000256" key="14">
    <source>
        <dbReference type="ARBA" id="ARBA00023277"/>
    </source>
</evidence>
<dbReference type="EC" id="3.2.1.39" evidence="5"/>
<keyword evidence="10 23" id="KW-0378">Hydrolase</keyword>
<feature type="compositionally biased region" description="Polar residues" evidence="21">
    <location>
        <begin position="178"/>
        <end position="194"/>
    </location>
</feature>
<dbReference type="OrthoDB" id="68336at2759"/>
<dbReference type="GO" id="GO:0005886">
    <property type="term" value="C:plasma membrane"/>
    <property type="evidence" value="ECO:0007669"/>
    <property type="project" value="UniProtKB-SubCell"/>
</dbReference>
<comment type="catalytic activity">
    <reaction evidence="1">
        <text>Hydrolysis of (1-&gt;3)-beta-D-glucosidic linkages in (1-&gt;3)-beta-D-glucans.</text>
        <dbReference type="EC" id="3.2.1.39"/>
    </reaction>
</comment>
<dbReference type="Pfam" id="PF00332">
    <property type="entry name" value="Glyco_hydro_17"/>
    <property type="match status" value="1"/>
</dbReference>
<dbReference type="GO" id="GO:0071555">
    <property type="term" value="P:cell wall organization"/>
    <property type="evidence" value="ECO:0007669"/>
    <property type="project" value="UniProtKB-KW"/>
</dbReference>
<feature type="region of interest" description="Disordered" evidence="21">
    <location>
        <begin position="1"/>
        <end position="96"/>
    </location>
</feature>
<dbReference type="SUPFAM" id="SSF51445">
    <property type="entry name" value="(Trans)glycosidases"/>
    <property type="match status" value="1"/>
</dbReference>
<evidence type="ECO:0000313" key="23">
    <source>
        <dbReference type="EMBL" id="KAF2748096.1"/>
    </source>
</evidence>
<evidence type="ECO:0000256" key="10">
    <source>
        <dbReference type="ARBA" id="ARBA00022801"/>
    </source>
</evidence>
<accession>A0A6A6VE35</accession>
<feature type="compositionally biased region" description="Polar residues" evidence="21">
    <location>
        <begin position="147"/>
        <end position="162"/>
    </location>
</feature>
<keyword evidence="15" id="KW-0961">Cell wall biogenesis/degradation</keyword>
<dbReference type="GO" id="GO:0009986">
    <property type="term" value="C:cell surface"/>
    <property type="evidence" value="ECO:0007669"/>
    <property type="project" value="TreeGrafter"/>
</dbReference>
<keyword evidence="11" id="KW-0735">Signal-anchor</keyword>
<dbReference type="GO" id="GO:0042973">
    <property type="term" value="F:glucan endo-1,3-beta-D-glucosidase activity"/>
    <property type="evidence" value="ECO:0007669"/>
    <property type="project" value="UniProtKB-EC"/>
</dbReference>
<feature type="region of interest" description="Disordered" evidence="21">
    <location>
        <begin position="112"/>
        <end position="213"/>
    </location>
</feature>
<evidence type="ECO:0000256" key="1">
    <source>
        <dbReference type="ARBA" id="ARBA00000382"/>
    </source>
</evidence>
<evidence type="ECO:0000256" key="22">
    <source>
        <dbReference type="SAM" id="Phobius"/>
    </source>
</evidence>
<protein>
    <recommendedName>
        <fullName evidence="5">glucan endo-1,3-beta-D-glucosidase</fullName>
        <ecNumber evidence="5">3.2.1.39</ecNumber>
    </recommendedName>
    <alternativeName>
        <fullName evidence="19">Endo-1,3-beta-glucanase btgC</fullName>
    </alternativeName>
    <alternativeName>
        <fullName evidence="18">Laminarinase btgC</fullName>
    </alternativeName>
</protein>
<dbReference type="PANTHER" id="PTHR16631:SF17">
    <property type="entry name" value="GLUCAN ENDO-1,3-BETA-GLUCOSIDASE BTGC"/>
    <property type="match status" value="1"/>
</dbReference>
<evidence type="ECO:0000256" key="9">
    <source>
        <dbReference type="ARBA" id="ARBA00022729"/>
    </source>
</evidence>
<keyword evidence="16" id="KW-0624">Polysaccharide degradation</keyword>
<keyword evidence="9" id="KW-0732">Signal</keyword>
<evidence type="ECO:0000256" key="7">
    <source>
        <dbReference type="ARBA" id="ARBA00022512"/>
    </source>
</evidence>
<comment type="similarity">
    <text evidence="4 20">Belongs to the glycosyl hydrolase 17 family.</text>
</comment>
<evidence type="ECO:0000256" key="8">
    <source>
        <dbReference type="ARBA" id="ARBA00022525"/>
    </source>
</evidence>
<reference evidence="23" key="1">
    <citation type="journal article" date="2020" name="Stud. Mycol.">
        <title>101 Dothideomycetes genomes: a test case for predicting lifestyles and emergence of pathogens.</title>
        <authorList>
            <person name="Haridas S."/>
            <person name="Albert R."/>
            <person name="Binder M."/>
            <person name="Bloem J."/>
            <person name="Labutti K."/>
            <person name="Salamov A."/>
            <person name="Andreopoulos B."/>
            <person name="Baker S."/>
            <person name="Barry K."/>
            <person name="Bills G."/>
            <person name="Bluhm B."/>
            <person name="Cannon C."/>
            <person name="Castanera R."/>
            <person name="Culley D."/>
            <person name="Daum C."/>
            <person name="Ezra D."/>
            <person name="Gonzalez J."/>
            <person name="Henrissat B."/>
            <person name="Kuo A."/>
            <person name="Liang C."/>
            <person name="Lipzen A."/>
            <person name="Lutzoni F."/>
            <person name="Magnuson J."/>
            <person name="Mondo S."/>
            <person name="Nolan M."/>
            <person name="Ohm R."/>
            <person name="Pangilinan J."/>
            <person name="Park H.-J."/>
            <person name="Ramirez L."/>
            <person name="Alfaro M."/>
            <person name="Sun H."/>
            <person name="Tritt A."/>
            <person name="Yoshinaga Y."/>
            <person name="Zwiers L.-H."/>
            <person name="Turgeon B."/>
            <person name="Goodwin S."/>
            <person name="Spatafora J."/>
            <person name="Crous P."/>
            <person name="Grigoriev I."/>
        </authorList>
    </citation>
    <scope>NUCLEOTIDE SEQUENCE</scope>
    <source>
        <strain evidence="23">CBS 119925</strain>
    </source>
</reference>
<evidence type="ECO:0000256" key="12">
    <source>
        <dbReference type="ARBA" id="ARBA00023136"/>
    </source>
</evidence>
<dbReference type="GO" id="GO:0005576">
    <property type="term" value="C:extracellular region"/>
    <property type="evidence" value="ECO:0007669"/>
    <property type="project" value="TreeGrafter"/>
</dbReference>
<evidence type="ECO:0000256" key="3">
    <source>
        <dbReference type="ARBA" id="ARBA00004401"/>
    </source>
</evidence>
<feature type="compositionally biased region" description="Low complexity" evidence="21">
    <location>
        <begin position="22"/>
        <end position="35"/>
    </location>
</feature>
<keyword evidence="13" id="KW-0325">Glycoprotein</keyword>
<keyword evidence="6" id="KW-1003">Cell membrane</keyword>
<keyword evidence="12 22" id="KW-0472">Membrane</keyword>
<keyword evidence="22" id="KW-0812">Transmembrane</keyword>
<evidence type="ECO:0000256" key="11">
    <source>
        <dbReference type="ARBA" id="ARBA00022968"/>
    </source>
</evidence>
<sequence length="703" mass="75860">MAAPSDHSRSYHAYSPDPPQPFAAHASSASPSQHQMPPPPPIHRVPVGGAGNHTQAQRPYGSDNYSDFSPPETTPGADNLGEAAPGGGINGIAVGVANTHERESGLQALRDVENWNRSGNGVADPLPTHASPARPTRTPFADPYRYDSQSPHQRPMHSQPSYGSGMPLAAGAAVDGHSLSTSNHSQQSLPLTNRPSPPESVSLYQDSPYNRYSSSNLQLAPHQLGAINPHDTADDDDDWGTGYQPATVHSKRRSFVSPFASSRDGSREATPGSGAAGTAAAAGVAGAATAGAAYHARDHSGNYDAVPRASGVQGGRPDLATEKSEWLAKEKSSRKRNTWIVVIVIALVCLGAILGGVLGTFLNKGGGSSTNTKSVAEDNKSALGAESEEVKELMSTNGLHKVFPGIDYTPLNAQYPECMHVKPSQNNITRDIAVLSKLTNAVRLYGTDCNQTEMVLEAIDRLGIENKMKVWLGVWLGNNQTTNDRQLKHAHKLLDKYEPERFKGVIIGNEVLYREDLTETELIDIVDEFRQQVKDKGSNMPVATSDLGDNWTADMANKVDAVMSNVHPFFAGVTADVASGWTWSFWQNHNVILTADKPEIQQIVAEVGWPTGGGNNCGGAVCASKTDGSVASVENLNTFMEDWVCPSLRNGTEYFWFSAFDEPWKIRFNEKGKEWEDKWGLMDVNRNLKKGVKIPDCGDLNFD</sequence>
<evidence type="ECO:0000256" key="15">
    <source>
        <dbReference type="ARBA" id="ARBA00023316"/>
    </source>
</evidence>
<evidence type="ECO:0000256" key="4">
    <source>
        <dbReference type="ARBA" id="ARBA00008773"/>
    </source>
</evidence>
<keyword evidence="7" id="KW-0134">Cell wall</keyword>
<keyword evidence="24" id="KW-1185">Reference proteome</keyword>
<evidence type="ECO:0000256" key="5">
    <source>
        <dbReference type="ARBA" id="ARBA00012780"/>
    </source>
</evidence>
<evidence type="ECO:0000256" key="6">
    <source>
        <dbReference type="ARBA" id="ARBA00022475"/>
    </source>
</evidence>